<dbReference type="SUPFAM" id="SSF81271">
    <property type="entry name" value="TGS-like"/>
    <property type="match status" value="1"/>
</dbReference>
<feature type="domain" description="HD" evidence="4">
    <location>
        <begin position="70"/>
        <end position="169"/>
    </location>
</feature>
<keyword evidence="7" id="KW-1185">Reference proteome</keyword>
<dbReference type="PROSITE" id="PS51671">
    <property type="entry name" value="ACT"/>
    <property type="match status" value="1"/>
</dbReference>
<keyword evidence="6" id="KW-0808">Transferase</keyword>
<dbReference type="Proteomes" id="UP001597128">
    <property type="component" value="Unassembled WGS sequence"/>
</dbReference>
<evidence type="ECO:0000256" key="2">
    <source>
        <dbReference type="SAM" id="MobiDB-lite"/>
    </source>
</evidence>
<dbReference type="InterPro" id="IPR006674">
    <property type="entry name" value="HD_domain"/>
</dbReference>
<gene>
    <name evidence="6" type="ORF">ACFQ1Z_13185</name>
</gene>
<dbReference type="Pfam" id="PF19296">
    <property type="entry name" value="RelA_AH_RIS"/>
    <property type="match status" value="1"/>
</dbReference>
<dbReference type="InterPro" id="IPR004811">
    <property type="entry name" value="RelA/Spo_fam"/>
</dbReference>
<dbReference type="RefSeq" id="WP_379058406.1">
    <property type="nucleotide sequence ID" value="NZ_JBHTKB010000003.1"/>
</dbReference>
<dbReference type="PANTHER" id="PTHR21262:SF36">
    <property type="entry name" value="BIFUNCTIONAL (P)PPGPP SYNTHASE_HYDROLASE SPOT"/>
    <property type="match status" value="1"/>
</dbReference>
<dbReference type="InterPro" id="IPR007685">
    <property type="entry name" value="RelA_SpoT"/>
</dbReference>
<dbReference type="SUPFAM" id="SSF109604">
    <property type="entry name" value="HD-domain/PDEase-like"/>
    <property type="match status" value="1"/>
</dbReference>
<dbReference type="InterPro" id="IPR045865">
    <property type="entry name" value="ACT-like_dom_sf"/>
</dbReference>
<dbReference type="SMART" id="SM00954">
    <property type="entry name" value="RelA_SpoT"/>
    <property type="match status" value="1"/>
</dbReference>
<comment type="function">
    <text evidence="1">In eubacteria ppGpp (guanosine 3'-diphosphate 5'-diphosphate) is a mediator of the stringent response that coordinates a variety of cellular activities in response to changes in nutritional abundance.</text>
</comment>
<dbReference type="GO" id="GO:0008728">
    <property type="term" value="F:GTP diphosphokinase activity"/>
    <property type="evidence" value="ECO:0007669"/>
    <property type="project" value="UniProtKB-EC"/>
</dbReference>
<dbReference type="InterPro" id="IPR003607">
    <property type="entry name" value="HD/PDEase_dom"/>
</dbReference>
<reference evidence="7" key="1">
    <citation type="journal article" date="2019" name="Int. J. Syst. Evol. Microbiol.">
        <title>The Global Catalogue of Microorganisms (GCM) 10K type strain sequencing project: providing services to taxonomists for standard genome sequencing and annotation.</title>
        <authorList>
            <consortium name="The Broad Institute Genomics Platform"/>
            <consortium name="The Broad Institute Genome Sequencing Center for Infectious Disease"/>
            <person name="Wu L."/>
            <person name="Ma J."/>
        </authorList>
    </citation>
    <scope>NUCLEOTIDE SEQUENCE [LARGE SCALE GENOMIC DNA]</scope>
    <source>
        <strain evidence="7">CCUG 58412</strain>
    </source>
</reference>
<protein>
    <submittedName>
        <fullName evidence="6">RelA/SpoT family protein</fullName>
        <ecNumber evidence="6">2.7.6.5</ecNumber>
    </submittedName>
</protein>
<dbReference type="CDD" id="cd01668">
    <property type="entry name" value="TGS_RSH"/>
    <property type="match status" value="1"/>
</dbReference>
<dbReference type="Gene3D" id="3.30.70.260">
    <property type="match status" value="1"/>
</dbReference>
<evidence type="ECO:0000259" key="5">
    <source>
        <dbReference type="PROSITE" id="PS51880"/>
    </source>
</evidence>
<dbReference type="Gene3D" id="3.30.460.10">
    <property type="entry name" value="Beta Polymerase, domain 2"/>
    <property type="match status" value="1"/>
</dbReference>
<dbReference type="InterPro" id="IPR033655">
    <property type="entry name" value="TGS_RelA/SpoT"/>
</dbReference>
<dbReference type="Pfam" id="PF02824">
    <property type="entry name" value="TGS"/>
    <property type="match status" value="1"/>
</dbReference>
<dbReference type="NCBIfam" id="TIGR00691">
    <property type="entry name" value="spoT_relA"/>
    <property type="match status" value="1"/>
</dbReference>
<dbReference type="PROSITE" id="PS51831">
    <property type="entry name" value="HD"/>
    <property type="match status" value="1"/>
</dbReference>
<dbReference type="InterPro" id="IPR012675">
    <property type="entry name" value="Beta-grasp_dom_sf"/>
</dbReference>
<evidence type="ECO:0000259" key="4">
    <source>
        <dbReference type="PROSITE" id="PS51831"/>
    </source>
</evidence>
<dbReference type="Pfam" id="PF13291">
    <property type="entry name" value="ACT_4"/>
    <property type="match status" value="1"/>
</dbReference>
<dbReference type="PROSITE" id="PS51880">
    <property type="entry name" value="TGS"/>
    <property type="match status" value="1"/>
</dbReference>
<comment type="similarity">
    <text evidence="1">Belongs to the relA/spoT family.</text>
</comment>
<dbReference type="CDD" id="cd04876">
    <property type="entry name" value="ACT_RelA-SpoT"/>
    <property type="match status" value="1"/>
</dbReference>
<name>A0ABW3F9G7_9PROT</name>
<dbReference type="CDD" id="cd00077">
    <property type="entry name" value="HDc"/>
    <property type="match status" value="1"/>
</dbReference>
<dbReference type="Pfam" id="PF04607">
    <property type="entry name" value="RelA_SpoT"/>
    <property type="match status" value="1"/>
</dbReference>
<dbReference type="InterPro" id="IPR004095">
    <property type="entry name" value="TGS"/>
</dbReference>
<proteinExistence type="inferred from homology"/>
<dbReference type="Pfam" id="PF13328">
    <property type="entry name" value="HD_4"/>
    <property type="match status" value="1"/>
</dbReference>
<evidence type="ECO:0000313" key="6">
    <source>
        <dbReference type="EMBL" id="MFD0914509.1"/>
    </source>
</evidence>
<comment type="caution">
    <text evidence="6">The sequence shown here is derived from an EMBL/GenBank/DDBJ whole genome shotgun (WGS) entry which is preliminary data.</text>
</comment>
<dbReference type="SMART" id="SM00471">
    <property type="entry name" value="HDc"/>
    <property type="match status" value="1"/>
</dbReference>
<feature type="domain" description="TGS" evidence="5">
    <location>
        <begin position="411"/>
        <end position="472"/>
    </location>
</feature>
<dbReference type="EMBL" id="JBHTKB010000003">
    <property type="protein sequence ID" value="MFD0914509.1"/>
    <property type="molecule type" value="Genomic_DNA"/>
</dbReference>
<feature type="domain" description="ACT" evidence="3">
    <location>
        <begin position="655"/>
        <end position="730"/>
    </location>
</feature>
<dbReference type="SUPFAM" id="SSF81301">
    <property type="entry name" value="Nucleotidyltransferase"/>
    <property type="match status" value="1"/>
</dbReference>
<dbReference type="InterPro" id="IPR043519">
    <property type="entry name" value="NT_sf"/>
</dbReference>
<feature type="region of interest" description="Disordered" evidence="2">
    <location>
        <begin position="1"/>
        <end position="24"/>
    </location>
</feature>
<dbReference type="Gene3D" id="1.10.3210.10">
    <property type="entry name" value="Hypothetical protein af1432"/>
    <property type="match status" value="1"/>
</dbReference>
<dbReference type="InterPro" id="IPR002912">
    <property type="entry name" value="ACT_dom"/>
</dbReference>
<dbReference type="InterPro" id="IPR012676">
    <property type="entry name" value="TGS-like"/>
</dbReference>
<sequence length="738" mass="83574">MPHTQGDHAYRKSKSPLEEADLLPADREDSPLTQLIRKYLNDEEVQLVWQAYRYAEQAHAGQTRKTGEPYITHPISVACILARLHLDLPTLLAALLHDVVEDTEVNSAEIAEKFGKQVADLVDGLTKLDKVELQTATQAQAENFRKMLLAMSQDVRVILVKLADRLHNMQTMDAMRPEKQKRIARETLDIYAPIANRLGLNPIFHELEDLSLKYLYPNRYRVIDKAIRTARGNRKEVISKILEAIQNQLTHYHLEFDVQGREKHLYSIYKKMSEKSMKLSQIGDIYGFRVIVKDTAACYLALGALHALYKPIPGRFKDYIAIPKANGYQSLHTTLFGPFGTPIEVQIRSQEMHNIADAGVAAHWLYKTTDAHLTKLQQQTHQWLQRLVEIQTESDDSHEFLENFKVDLFPDEVYIFTPKGNIMALPRGSTAVDFAYAVHSDVGNSCVAVKINNELAPLRTEMRNGDHVEIITAPLAKPNPAWLNYVVTGKARSHIRHYLKTVKVEESAQLGERMLNVALRAMHIQPGDISDKQWQKVMNDYGAKTRQIILTDIGLGKRNSLMVAHQLLAHPADTEDKTGKTLDTITIRGSEGMAVQFAPCCRPIPGDPILGFINKDKGLVIHTHDCQAIRKFKLDPEKWLDVEWDADPKKLFSVNLRISVVDERGMLAKIAATIANADANIDNVSVESSDGSQYSNVNFTVQVHNRVHLATLIRNLRKIQQVVRINRVKGNQLEQRIQ</sequence>
<organism evidence="6 7">
    <name type="scientific">Methylophilus luteus</name>
    <dbReference type="NCBI Taxonomy" id="640108"/>
    <lineage>
        <taxon>Bacteria</taxon>
        <taxon>Pseudomonadati</taxon>
        <taxon>Pseudomonadota</taxon>
        <taxon>Betaproteobacteria</taxon>
        <taxon>Nitrosomonadales</taxon>
        <taxon>Methylophilaceae</taxon>
        <taxon>Methylophilus</taxon>
    </lineage>
</organism>
<dbReference type="InterPro" id="IPR045600">
    <property type="entry name" value="RelA/SpoT_AH_RIS"/>
</dbReference>
<dbReference type="PANTHER" id="PTHR21262">
    <property type="entry name" value="GUANOSINE-3',5'-BIS DIPHOSPHATE 3'-PYROPHOSPHOHYDROLASE"/>
    <property type="match status" value="1"/>
</dbReference>
<dbReference type="EC" id="2.7.6.5" evidence="6"/>
<accession>A0ABW3F9G7</accession>
<feature type="compositionally biased region" description="Basic and acidic residues" evidence="2">
    <location>
        <begin position="1"/>
        <end position="10"/>
    </location>
</feature>
<evidence type="ECO:0000256" key="1">
    <source>
        <dbReference type="RuleBase" id="RU003847"/>
    </source>
</evidence>
<dbReference type="SUPFAM" id="SSF55021">
    <property type="entry name" value="ACT-like"/>
    <property type="match status" value="1"/>
</dbReference>
<evidence type="ECO:0000259" key="3">
    <source>
        <dbReference type="PROSITE" id="PS51671"/>
    </source>
</evidence>
<dbReference type="CDD" id="cd05399">
    <property type="entry name" value="NT_Rel-Spo_like"/>
    <property type="match status" value="1"/>
</dbReference>
<dbReference type="Gene3D" id="3.10.20.30">
    <property type="match status" value="1"/>
</dbReference>
<evidence type="ECO:0000313" key="7">
    <source>
        <dbReference type="Proteomes" id="UP001597128"/>
    </source>
</evidence>